<organism evidence="1 2">
    <name type="scientific">Bacillus phage vB_BceS-MY192</name>
    <dbReference type="NCBI Taxonomy" id="1759525"/>
    <lineage>
        <taxon>Viruses</taxon>
        <taxon>Duplodnaviria</taxon>
        <taxon>Heunggongvirae</taxon>
        <taxon>Uroviricota</taxon>
        <taxon>Caudoviricetes</taxon>
        <taxon>Hubeivirus</taxon>
        <taxon>Hubeivirus MY192</taxon>
    </lineage>
</organism>
<accession>A0A0U3K3M3</accession>
<evidence type="ECO:0008006" key="3">
    <source>
        <dbReference type="Google" id="ProtNLM"/>
    </source>
</evidence>
<evidence type="ECO:0000313" key="2">
    <source>
        <dbReference type="Proteomes" id="UP000260420"/>
    </source>
</evidence>
<keyword evidence="2" id="KW-1185">Reference proteome</keyword>
<dbReference type="NCBIfam" id="TIGR01560">
    <property type="entry name" value="put_DNA_pack"/>
    <property type="match status" value="1"/>
</dbReference>
<dbReference type="Pfam" id="PF05135">
    <property type="entry name" value="Phage_connect_1"/>
    <property type="match status" value="1"/>
</dbReference>
<dbReference type="KEGG" id="vg:55599496"/>
<sequence>MLELIKGKLKIDGDEEDTVIQLLIDGAKEALLGSGVPESEKALYKIAVITHVLLNYENQDKSLNVPALKQSLETTILQLRDYNNGDNHESK</sequence>
<dbReference type="InterPro" id="IPR021146">
    <property type="entry name" value="Phage_gp6-like_head-tail"/>
</dbReference>
<dbReference type="EMBL" id="KT725776">
    <property type="protein sequence ID" value="ALV83500.1"/>
    <property type="molecule type" value="Genomic_DNA"/>
</dbReference>
<evidence type="ECO:0000313" key="1">
    <source>
        <dbReference type="EMBL" id="ALV83500.1"/>
    </source>
</evidence>
<proteinExistence type="predicted"/>
<dbReference type="CDD" id="cd08054">
    <property type="entry name" value="gp6"/>
    <property type="match status" value="1"/>
</dbReference>
<dbReference type="InterPro" id="IPR006450">
    <property type="entry name" value="Phage_HK97_gp6-like"/>
</dbReference>
<dbReference type="Proteomes" id="UP000260420">
    <property type="component" value="Segment"/>
</dbReference>
<protein>
    <recommendedName>
        <fullName evidence="3">Phage gp6-like head-tail connector protein</fullName>
    </recommendedName>
</protein>
<dbReference type="RefSeq" id="YP_009830082.1">
    <property type="nucleotide sequence ID" value="NC_048633.1"/>
</dbReference>
<dbReference type="GeneID" id="55599496"/>
<reference evidence="1 2" key="1">
    <citation type="journal article" date="2016" name="Genome Announc.">
        <title>Genome Sequence of Bacillus cereus Phage vB_BceS-MY192.</title>
        <authorList>
            <person name="Yang Y."/>
            <person name="Zhan L."/>
            <person name="Chen J."/>
            <person name="Zhang Y."/>
            <person name="Sun Y."/>
            <person name="Yang Z."/>
            <person name="Jiang L."/>
            <person name="Zhu H."/>
            <person name="Zhang Y."/>
            <person name="Lu Y."/>
            <person name="Mei L."/>
        </authorList>
    </citation>
    <scope>NUCLEOTIDE SEQUENCE [LARGE SCALE GENOMIC DNA]</scope>
</reference>
<name>A0A0U3K3M3_9CAUD</name>